<feature type="transmembrane region" description="Helical" evidence="1">
    <location>
        <begin position="168"/>
        <end position="194"/>
    </location>
</feature>
<evidence type="ECO:0000256" key="1">
    <source>
        <dbReference type="SAM" id="Phobius"/>
    </source>
</evidence>
<organism evidence="2 3">
    <name type="scientific">Cottoperca gobio</name>
    <name type="common">Frogmouth</name>
    <name type="synonym">Aphritis gobio</name>
    <dbReference type="NCBI Taxonomy" id="56716"/>
    <lineage>
        <taxon>Eukaryota</taxon>
        <taxon>Metazoa</taxon>
        <taxon>Chordata</taxon>
        <taxon>Craniata</taxon>
        <taxon>Vertebrata</taxon>
        <taxon>Euteleostomi</taxon>
        <taxon>Actinopterygii</taxon>
        <taxon>Neopterygii</taxon>
        <taxon>Teleostei</taxon>
        <taxon>Neoteleostei</taxon>
        <taxon>Acanthomorphata</taxon>
        <taxon>Eupercaria</taxon>
        <taxon>Perciformes</taxon>
        <taxon>Notothenioidei</taxon>
        <taxon>Bovichtidae</taxon>
        <taxon>Cottoperca</taxon>
    </lineage>
</organism>
<dbReference type="RefSeq" id="XP_029284758.1">
    <property type="nucleotide sequence ID" value="XM_029428898.1"/>
</dbReference>
<keyword evidence="1" id="KW-0472">Membrane</keyword>
<keyword evidence="2" id="KW-1185">Reference proteome</keyword>
<dbReference type="OrthoDB" id="8962468at2759"/>
<protein>
    <submittedName>
        <fullName evidence="3">Uncharacterized protein LOC115006607</fullName>
    </submittedName>
</protein>
<name>A0A6J2PFC4_COTGO</name>
<keyword evidence="1" id="KW-1133">Transmembrane helix</keyword>
<proteinExistence type="predicted"/>
<dbReference type="KEGG" id="cgob:115006607"/>
<reference evidence="3" key="1">
    <citation type="submission" date="2025-08" db="UniProtKB">
        <authorList>
            <consortium name="RefSeq"/>
        </authorList>
    </citation>
    <scope>IDENTIFICATION</scope>
</reference>
<evidence type="ECO:0000313" key="2">
    <source>
        <dbReference type="Proteomes" id="UP000504630"/>
    </source>
</evidence>
<sequence>MVTTTATHHKNRAANMNSIVDPVRLIIFYLLFVNVMSAPAANSPSALTCDVTQQPNGLYLYQLSRAPSSSNCSTCWEDREEIIARDSKFNKPVQFLTNQSITLNECKDYLHYTQDCTSTSATPRTHSKALGFEEAHCKINCSHLMDPLSTPVNSTLSVPRQNHVHDGIGYSLVVVVVVGVVVGVVVVVLGVLFYKRKRKESLDNRVSYTPAIGQINIEGQEMAEV</sequence>
<dbReference type="AlphaFoldDB" id="A0A6J2PFC4"/>
<gene>
    <name evidence="3" type="primary">LOC115006607</name>
</gene>
<dbReference type="Proteomes" id="UP000504630">
    <property type="component" value="Chromosome 4"/>
</dbReference>
<dbReference type="GeneID" id="115006607"/>
<dbReference type="InParanoid" id="A0A6J2PFC4"/>
<keyword evidence="1" id="KW-0812">Transmembrane</keyword>
<evidence type="ECO:0000313" key="3">
    <source>
        <dbReference type="RefSeq" id="XP_029284758.1"/>
    </source>
</evidence>
<accession>A0A6J2PFC4</accession>